<dbReference type="GO" id="GO:0005694">
    <property type="term" value="C:chromosome"/>
    <property type="evidence" value="ECO:0007669"/>
    <property type="project" value="TreeGrafter"/>
</dbReference>
<accession>A0A7V8EEZ6</accession>
<evidence type="ECO:0000313" key="6">
    <source>
        <dbReference type="Proteomes" id="UP000442695"/>
    </source>
</evidence>
<evidence type="ECO:0000256" key="1">
    <source>
        <dbReference type="ARBA" id="ARBA00006295"/>
    </source>
</evidence>
<dbReference type="GO" id="GO:0007059">
    <property type="term" value="P:chromosome segregation"/>
    <property type="evidence" value="ECO:0007669"/>
    <property type="project" value="UniProtKB-KW"/>
</dbReference>
<dbReference type="RefSeq" id="WP_156859328.1">
    <property type="nucleotide sequence ID" value="NZ_WOWR01000026.1"/>
</dbReference>
<dbReference type="EMBL" id="WOWR01000026">
    <property type="protein sequence ID" value="KAF0253392.1"/>
    <property type="molecule type" value="Genomic_DNA"/>
</dbReference>
<feature type="region of interest" description="Disordered" evidence="3">
    <location>
        <begin position="219"/>
        <end position="241"/>
    </location>
</feature>
<protein>
    <submittedName>
        <fullName evidence="5">ParB/RepB/Spo0J family partition protein</fullName>
    </submittedName>
</protein>
<gene>
    <name evidence="5" type="ORF">GN299_18330</name>
</gene>
<dbReference type="InterPro" id="IPR003115">
    <property type="entry name" value="ParB_N"/>
</dbReference>
<evidence type="ECO:0000313" key="5">
    <source>
        <dbReference type="EMBL" id="KAF0253392.1"/>
    </source>
</evidence>
<dbReference type="Pfam" id="PF02195">
    <property type="entry name" value="ParB_N"/>
    <property type="match status" value="1"/>
</dbReference>
<dbReference type="Gene3D" id="3.90.1530.30">
    <property type="match status" value="1"/>
</dbReference>
<organism evidence="5 6">
    <name type="scientific">Pseudomonas putida</name>
    <name type="common">Arthrobacter siderocapsulatus</name>
    <dbReference type="NCBI Taxonomy" id="303"/>
    <lineage>
        <taxon>Bacteria</taxon>
        <taxon>Pseudomonadati</taxon>
        <taxon>Pseudomonadota</taxon>
        <taxon>Gammaproteobacteria</taxon>
        <taxon>Pseudomonadales</taxon>
        <taxon>Pseudomonadaceae</taxon>
        <taxon>Pseudomonas</taxon>
    </lineage>
</organism>
<comment type="similarity">
    <text evidence="1">Belongs to the ParB family.</text>
</comment>
<dbReference type="Gene3D" id="1.10.10.2830">
    <property type="match status" value="1"/>
</dbReference>
<proteinExistence type="inferred from homology"/>
<dbReference type="SMART" id="SM00470">
    <property type="entry name" value="ParB"/>
    <property type="match status" value="1"/>
</dbReference>
<comment type="caution">
    <text evidence="5">The sequence shown here is derived from an EMBL/GenBank/DDBJ whole genome shotgun (WGS) entry which is preliminary data.</text>
</comment>
<reference evidence="5 6" key="1">
    <citation type="submission" date="2019-12" db="EMBL/GenBank/DDBJ databases">
        <authorList>
            <person name="Woiski C."/>
        </authorList>
    </citation>
    <scope>NUCLEOTIDE SEQUENCE [LARGE SCALE GENOMIC DNA]</scope>
    <source>
        <strain evidence="5 6">BOE100</strain>
    </source>
</reference>
<keyword evidence="2" id="KW-0159">Chromosome partition</keyword>
<dbReference type="InterPro" id="IPR050336">
    <property type="entry name" value="Chromosome_partition/occlusion"/>
</dbReference>
<dbReference type="PANTHER" id="PTHR33375">
    <property type="entry name" value="CHROMOSOME-PARTITIONING PROTEIN PARB-RELATED"/>
    <property type="match status" value="1"/>
</dbReference>
<dbReference type="SUPFAM" id="SSF110849">
    <property type="entry name" value="ParB/Sulfiredoxin"/>
    <property type="match status" value="1"/>
</dbReference>
<dbReference type="GO" id="GO:0003677">
    <property type="term" value="F:DNA binding"/>
    <property type="evidence" value="ECO:0007669"/>
    <property type="project" value="InterPro"/>
</dbReference>
<name>A0A7V8EEZ6_PSEPU</name>
<dbReference type="SUPFAM" id="SSF109709">
    <property type="entry name" value="KorB DNA-binding domain-like"/>
    <property type="match status" value="1"/>
</dbReference>
<dbReference type="FunFam" id="1.10.10.2830:FF:000001">
    <property type="entry name" value="Chromosome partitioning protein ParB"/>
    <property type="match status" value="1"/>
</dbReference>
<dbReference type="Proteomes" id="UP000442695">
    <property type="component" value="Unassembled WGS sequence"/>
</dbReference>
<feature type="domain" description="ParB-like N-terminal" evidence="4">
    <location>
        <begin position="37"/>
        <end position="129"/>
    </location>
</feature>
<dbReference type="InterPro" id="IPR041468">
    <property type="entry name" value="HTH_ParB/Spo0J"/>
</dbReference>
<dbReference type="AlphaFoldDB" id="A0A7V8EEZ6"/>
<evidence type="ECO:0000256" key="2">
    <source>
        <dbReference type="ARBA" id="ARBA00022829"/>
    </source>
</evidence>
<dbReference type="InterPro" id="IPR036086">
    <property type="entry name" value="ParB/Sulfiredoxin_sf"/>
</dbReference>
<dbReference type="NCBIfam" id="TIGR00180">
    <property type="entry name" value="parB_part"/>
    <property type="match status" value="1"/>
</dbReference>
<sequence>MAAAQKIRGVAGGRKRIRRDVLSATRFDIRAVNKVFKQIPVDQMKPGIYQTRRNFNKKALKELQASLEATGTNITPLIVRPLKYAEGFEIICGERRWRAAQAIGLTTLLCCVGDYNDAQAMYLSGADNIQREDLNPLEEAESYELMVDAGMTQQEVAEEIGKSRPHVTNYLSLLKLPLSVRDMIARGELSFAQARPLCSLKPAQQINLAKEAVANRWPSEKIQRKASEAQEKSKRPQRGAEGVADVNIERLRDLVSDQTGYPCVIIKKESRWQIGFSAGSVDEFQGILDRLGINTEAL</sequence>
<dbReference type="PANTHER" id="PTHR33375:SF1">
    <property type="entry name" value="CHROMOSOME-PARTITIONING PROTEIN PARB-RELATED"/>
    <property type="match status" value="1"/>
</dbReference>
<dbReference type="InterPro" id="IPR004437">
    <property type="entry name" value="ParB/RepB/Spo0J"/>
</dbReference>
<feature type="compositionally biased region" description="Basic and acidic residues" evidence="3">
    <location>
        <begin position="219"/>
        <end position="234"/>
    </location>
</feature>
<dbReference type="Pfam" id="PF17762">
    <property type="entry name" value="HTH_ParB"/>
    <property type="match status" value="1"/>
</dbReference>
<evidence type="ECO:0000259" key="4">
    <source>
        <dbReference type="SMART" id="SM00470"/>
    </source>
</evidence>
<evidence type="ECO:0000256" key="3">
    <source>
        <dbReference type="SAM" id="MobiDB-lite"/>
    </source>
</evidence>